<dbReference type="GO" id="GO:0071973">
    <property type="term" value="P:bacterial-type flagellum-dependent cell motility"/>
    <property type="evidence" value="ECO:0007669"/>
    <property type="project" value="InterPro"/>
</dbReference>
<dbReference type="PANTHER" id="PTHR30381:SF0">
    <property type="entry name" value="FLAGELLAR P-RING PROTEIN"/>
    <property type="match status" value="1"/>
</dbReference>
<accession>A0A7V4N440</accession>
<comment type="caution">
    <text evidence="6">The sequence shown here is derived from an EMBL/GenBank/DDBJ whole genome shotgun (WGS) entry which is preliminary data.</text>
</comment>
<dbReference type="InterPro" id="IPR001782">
    <property type="entry name" value="Flag_FlgI"/>
</dbReference>
<evidence type="ECO:0000256" key="4">
    <source>
        <dbReference type="ARBA" id="ARBA00023143"/>
    </source>
</evidence>
<comment type="subunit">
    <text evidence="5">The basal body constitutes a major portion of the flagellar organelle and consists of four rings (L,P,S, and M) mounted on a central rod.</text>
</comment>
<comment type="subcellular location">
    <subcellularLocation>
        <location evidence="2 5">Bacterial flagellum basal body</location>
    </subcellularLocation>
</comment>
<dbReference type="GO" id="GO:0005198">
    <property type="term" value="F:structural molecule activity"/>
    <property type="evidence" value="ECO:0007669"/>
    <property type="project" value="InterPro"/>
</dbReference>
<comment type="similarity">
    <text evidence="5">Belongs to the FlgI family.</text>
</comment>
<evidence type="ECO:0000256" key="1">
    <source>
        <dbReference type="ARBA" id="ARBA00002591"/>
    </source>
</evidence>
<dbReference type="PANTHER" id="PTHR30381">
    <property type="entry name" value="FLAGELLAR P-RING PERIPLASMIC PROTEIN FLGI"/>
    <property type="match status" value="1"/>
</dbReference>
<evidence type="ECO:0000256" key="3">
    <source>
        <dbReference type="ARBA" id="ARBA00022729"/>
    </source>
</evidence>
<keyword evidence="4 5" id="KW-0975">Bacterial flagellum</keyword>
<dbReference type="GO" id="GO:0009428">
    <property type="term" value="C:bacterial-type flagellum basal body, distal rod, P ring"/>
    <property type="evidence" value="ECO:0007669"/>
    <property type="project" value="InterPro"/>
</dbReference>
<proteinExistence type="inferred from homology"/>
<gene>
    <name evidence="5" type="primary">flgI</name>
    <name evidence="6" type="ORF">ENU91_05435</name>
</gene>
<keyword evidence="6" id="KW-0966">Cell projection</keyword>
<reference evidence="6" key="1">
    <citation type="journal article" date="2020" name="mSystems">
        <title>Genome- and Community-Level Interaction Insights into Carbon Utilization and Element Cycling Functions of Hydrothermarchaeota in Hydrothermal Sediment.</title>
        <authorList>
            <person name="Zhou Z."/>
            <person name="Liu Y."/>
            <person name="Xu W."/>
            <person name="Pan J."/>
            <person name="Luo Z.H."/>
            <person name="Li M."/>
        </authorList>
    </citation>
    <scope>NUCLEOTIDE SEQUENCE [LARGE SCALE GENOMIC DNA]</scope>
    <source>
        <strain evidence="6">SpSt-711</strain>
    </source>
</reference>
<organism evidence="6">
    <name type="scientific">Thermodesulfobacterium geofontis</name>
    <dbReference type="NCBI Taxonomy" id="1295609"/>
    <lineage>
        <taxon>Bacteria</taxon>
        <taxon>Pseudomonadati</taxon>
        <taxon>Thermodesulfobacteriota</taxon>
        <taxon>Thermodesulfobacteria</taxon>
        <taxon>Thermodesulfobacteriales</taxon>
        <taxon>Thermodesulfobacteriaceae</taxon>
        <taxon>Thermodesulfobacterium</taxon>
    </lineage>
</organism>
<evidence type="ECO:0000256" key="2">
    <source>
        <dbReference type="ARBA" id="ARBA00004117"/>
    </source>
</evidence>
<dbReference type="PRINTS" id="PR01010">
    <property type="entry name" value="FLGPRINGFLGI"/>
</dbReference>
<dbReference type="EMBL" id="DTEI01000096">
    <property type="protein sequence ID" value="HGU16075.1"/>
    <property type="molecule type" value="Genomic_DNA"/>
</dbReference>
<evidence type="ECO:0000313" key="6">
    <source>
        <dbReference type="EMBL" id="HGU16075.1"/>
    </source>
</evidence>
<keyword evidence="6" id="KW-0969">Cilium</keyword>
<evidence type="ECO:0000256" key="5">
    <source>
        <dbReference type="HAMAP-Rule" id="MF_00416"/>
    </source>
</evidence>
<dbReference type="HAMAP" id="MF_00416">
    <property type="entry name" value="FlgI"/>
    <property type="match status" value="1"/>
</dbReference>
<dbReference type="Pfam" id="PF02119">
    <property type="entry name" value="FlgI"/>
    <property type="match status" value="1"/>
</dbReference>
<protein>
    <recommendedName>
        <fullName evidence="5">Flagellar P-ring protein</fullName>
    </recommendedName>
    <alternativeName>
        <fullName evidence="5">Basal body P-ring protein</fullName>
    </alternativeName>
</protein>
<keyword evidence="3" id="KW-0732">Signal</keyword>
<dbReference type="AlphaFoldDB" id="A0A7V4N440"/>
<name>A0A7V4N440_9BACT</name>
<keyword evidence="6" id="KW-0282">Flagellum</keyword>
<comment type="function">
    <text evidence="1 5">Assembles around the rod to form the L-ring and probably protects the motor/basal body from shearing forces during rotation.</text>
</comment>
<dbReference type="GO" id="GO:0030288">
    <property type="term" value="C:outer membrane-bounded periplasmic space"/>
    <property type="evidence" value="ECO:0007669"/>
    <property type="project" value="InterPro"/>
</dbReference>
<sequence length="388" mass="41659">MGDFKIKIFSLILSLFIVTSGFSARLKDIVDIEGVRGNYLIGYGLVVGLKGTGDGVLSKFTVQSVVNMLERFGIKVPKEQIILKNVAAVLVTAYLPPFAMPGQRIDIEVSSLGDAKSLQGGTLLLTPLLGPDGKVYALAQGPISLGGFAAEGAGARIQTAHPTAGKIPNGAIVERPVEEGLKFNVLPKGTPEEIEKIIKKGEIDLQPRITLSLKEPDFSTAYKIAEAINIYLKGNYAQPKDNRNIELVIPPPYKEKEIKLLAELENLEISPDTPAKVVIDERTGTVVIGENVRISKVAIAHGNISIQVKEYPEVYQPYPFSPGETVVVPRTEIEAREKKAKVIILEDGATLGELVRALNAVGATATELISILQAIKAAGALQAELIII</sequence>